<dbReference type="EMBL" id="MCGQ01000189">
    <property type="protein sequence ID" value="OXY84441.1"/>
    <property type="molecule type" value="Genomic_DNA"/>
</dbReference>
<protein>
    <recommendedName>
        <fullName evidence="4">Transposase IS701-like DDE domain-containing protein</fullName>
    </recommendedName>
</protein>
<accession>A0A233RM17</accession>
<evidence type="ECO:0000256" key="1">
    <source>
        <dbReference type="SAM" id="MobiDB-lite"/>
    </source>
</evidence>
<evidence type="ECO:0000313" key="2">
    <source>
        <dbReference type="EMBL" id="OXY84441.1"/>
    </source>
</evidence>
<keyword evidence="3" id="KW-1185">Reference proteome</keyword>
<comment type="caution">
    <text evidence="2">The sequence shown here is derived from an EMBL/GenBank/DDBJ whole genome shotgun (WGS) entry which is preliminary data.</text>
</comment>
<sequence>MLGLLADLPRKSSWTIAEWARETIPHGMQHPLCWAEPQYTGTAGRIENSQVAVYLVYARTSKHAAWPETRFRAEKHARPRTPDGLIPLSCNSGSAQPAT</sequence>
<dbReference type="AlphaFoldDB" id="A0A233RM17"/>
<reference evidence="2 3" key="1">
    <citation type="submission" date="2016-07" db="EMBL/GenBank/DDBJ databases">
        <title>Draft genome of Streptomyces diastatochromogenes.</title>
        <authorList>
            <person name="Podduturi R."/>
            <person name="Lukassen M.B."/>
            <person name="Clausen N."/>
            <person name="Nielsen J.L."/>
            <person name="Jorgensen N.O."/>
        </authorList>
    </citation>
    <scope>NUCLEOTIDE SEQUENCE [LARGE SCALE GENOMIC DNA]</scope>
    <source>
        <strain evidence="2 3">DSM 40608</strain>
    </source>
</reference>
<gene>
    <name evidence="2" type="ORF">BEK98_46400</name>
</gene>
<feature type="region of interest" description="Disordered" evidence="1">
    <location>
        <begin position="73"/>
        <end position="99"/>
    </location>
</feature>
<organism evidence="2 3">
    <name type="scientific">Streptomyces diastatochromogenes</name>
    <dbReference type="NCBI Taxonomy" id="42236"/>
    <lineage>
        <taxon>Bacteria</taxon>
        <taxon>Bacillati</taxon>
        <taxon>Actinomycetota</taxon>
        <taxon>Actinomycetes</taxon>
        <taxon>Kitasatosporales</taxon>
        <taxon>Streptomycetaceae</taxon>
        <taxon>Streptomyces</taxon>
    </lineage>
</organism>
<name>A0A233RM17_STRDA</name>
<proteinExistence type="predicted"/>
<evidence type="ECO:0000313" key="3">
    <source>
        <dbReference type="Proteomes" id="UP000215483"/>
    </source>
</evidence>
<dbReference type="Proteomes" id="UP000215483">
    <property type="component" value="Unassembled WGS sequence"/>
</dbReference>
<evidence type="ECO:0008006" key="4">
    <source>
        <dbReference type="Google" id="ProtNLM"/>
    </source>
</evidence>
<feature type="compositionally biased region" description="Polar residues" evidence="1">
    <location>
        <begin position="89"/>
        <end position="99"/>
    </location>
</feature>